<accession>A0AAD5NIT4</accession>
<evidence type="ECO:0000256" key="1">
    <source>
        <dbReference type="ARBA" id="ARBA00022801"/>
    </source>
</evidence>
<keyword evidence="1" id="KW-0378">Hydrolase</keyword>
<feature type="domain" description="Fungal lipase-type" evidence="2">
    <location>
        <begin position="20"/>
        <end position="129"/>
    </location>
</feature>
<name>A0AAD5NIT4_ACENE</name>
<reference evidence="3" key="2">
    <citation type="submission" date="2023-02" db="EMBL/GenBank/DDBJ databases">
        <authorList>
            <person name="Swenson N.G."/>
            <person name="Wegrzyn J.L."/>
            <person name="Mcevoy S.L."/>
        </authorList>
    </citation>
    <scope>NUCLEOTIDE SEQUENCE</scope>
    <source>
        <strain evidence="3">91603</strain>
        <tissue evidence="3">Leaf</tissue>
    </source>
</reference>
<comment type="caution">
    <text evidence="3">The sequence shown here is derived from an EMBL/GenBank/DDBJ whole genome shotgun (WGS) entry which is preliminary data.</text>
</comment>
<evidence type="ECO:0000313" key="3">
    <source>
        <dbReference type="EMBL" id="KAI9161124.1"/>
    </source>
</evidence>
<proteinExistence type="predicted"/>
<dbReference type="Proteomes" id="UP001064489">
    <property type="component" value="Chromosome 2"/>
</dbReference>
<protein>
    <recommendedName>
        <fullName evidence="2">Fungal lipase-type domain-containing protein</fullName>
    </recommendedName>
</protein>
<dbReference type="InterPro" id="IPR044819">
    <property type="entry name" value="OBL-like"/>
</dbReference>
<dbReference type="InterPro" id="IPR002921">
    <property type="entry name" value="Fungal_lipase-type"/>
</dbReference>
<dbReference type="PANTHER" id="PTHR46086:SF3">
    <property type="entry name" value="TRIACYLGLYCEROL LIPASE OBL1"/>
    <property type="match status" value="1"/>
</dbReference>
<keyword evidence="4" id="KW-1185">Reference proteome</keyword>
<evidence type="ECO:0000313" key="4">
    <source>
        <dbReference type="Proteomes" id="UP001064489"/>
    </source>
</evidence>
<dbReference type="GO" id="GO:0006629">
    <property type="term" value="P:lipid metabolic process"/>
    <property type="evidence" value="ECO:0007669"/>
    <property type="project" value="InterPro"/>
</dbReference>
<dbReference type="GO" id="GO:0004806">
    <property type="term" value="F:triacylglycerol lipase activity"/>
    <property type="evidence" value="ECO:0007669"/>
    <property type="project" value="InterPro"/>
</dbReference>
<dbReference type="SUPFAM" id="SSF53474">
    <property type="entry name" value="alpha/beta-Hydrolases"/>
    <property type="match status" value="1"/>
</dbReference>
<reference evidence="3" key="1">
    <citation type="journal article" date="2022" name="Plant J.">
        <title>Strategies of tolerance reflected in two North American maple genomes.</title>
        <authorList>
            <person name="McEvoy S.L."/>
            <person name="Sezen U.U."/>
            <person name="Trouern-Trend A."/>
            <person name="McMahon S.M."/>
            <person name="Schaberg P.G."/>
            <person name="Yang J."/>
            <person name="Wegrzyn J.L."/>
            <person name="Swenson N.G."/>
        </authorList>
    </citation>
    <scope>NUCLEOTIDE SEQUENCE</scope>
    <source>
        <strain evidence="3">91603</strain>
    </source>
</reference>
<dbReference type="PANTHER" id="PTHR46086">
    <property type="entry name" value="ALPHA/BETA-HYDROLASES SUPERFAMILY PROTEIN"/>
    <property type="match status" value="1"/>
</dbReference>
<sequence>MFTQVFILCDKLKDATLILINFMGTEPFDADDWITYFDFSWYEFPELGKVHMGSLEALGNRKVMPEMRDMSAYYAVKEKLKDLLKEHKNAKFVVTGHSLGRALSIQVAHEEKEVMQSLLGVYTFGQPRVSWGGSWKLIWILQYQSTSGQFTAMRWCPGYPMMTQLSCISILGWLLH</sequence>
<dbReference type="AlphaFoldDB" id="A0AAD5NIT4"/>
<dbReference type="EMBL" id="JAJSOW010000106">
    <property type="protein sequence ID" value="KAI9161124.1"/>
    <property type="molecule type" value="Genomic_DNA"/>
</dbReference>
<evidence type="ECO:0000259" key="2">
    <source>
        <dbReference type="Pfam" id="PF01764"/>
    </source>
</evidence>
<dbReference type="CDD" id="cd00519">
    <property type="entry name" value="Lipase_3"/>
    <property type="match status" value="1"/>
</dbReference>
<dbReference type="InterPro" id="IPR029058">
    <property type="entry name" value="AB_hydrolase_fold"/>
</dbReference>
<dbReference type="Gene3D" id="3.40.50.1820">
    <property type="entry name" value="alpha/beta hydrolase"/>
    <property type="match status" value="1"/>
</dbReference>
<dbReference type="Pfam" id="PF01764">
    <property type="entry name" value="Lipase_3"/>
    <property type="match status" value="1"/>
</dbReference>
<gene>
    <name evidence="3" type="ORF">LWI28_014619</name>
</gene>
<organism evidence="3 4">
    <name type="scientific">Acer negundo</name>
    <name type="common">Box elder</name>
    <dbReference type="NCBI Taxonomy" id="4023"/>
    <lineage>
        <taxon>Eukaryota</taxon>
        <taxon>Viridiplantae</taxon>
        <taxon>Streptophyta</taxon>
        <taxon>Embryophyta</taxon>
        <taxon>Tracheophyta</taxon>
        <taxon>Spermatophyta</taxon>
        <taxon>Magnoliopsida</taxon>
        <taxon>eudicotyledons</taxon>
        <taxon>Gunneridae</taxon>
        <taxon>Pentapetalae</taxon>
        <taxon>rosids</taxon>
        <taxon>malvids</taxon>
        <taxon>Sapindales</taxon>
        <taxon>Sapindaceae</taxon>
        <taxon>Hippocastanoideae</taxon>
        <taxon>Acereae</taxon>
        <taxon>Acer</taxon>
    </lineage>
</organism>